<gene>
    <name evidence="1" type="ORF">NM688_g1473</name>
</gene>
<evidence type="ECO:0000313" key="1">
    <source>
        <dbReference type="EMBL" id="KAJ3557434.1"/>
    </source>
</evidence>
<name>A0ACC1TC22_9APHY</name>
<sequence>MSGRIAPTDPRGGADVFLGFSMGMMQKIPVVELGTLHISSGAAAVSLFVLLAHVVRRNSHKRHQTPGIQQDHADDNSGINERMKARVAALGGPTIVALKIFRFTCCLSLLGLSVYVSLLNFPPSAFVVGLCIVYVYVSVLALFSFGPVIYWNNVINRHVNALLLITWAVFMYRDILPLATYRGRPLDKGEVWLHRATFSLLTTSAVVVPLIIPRQYIPCDPEEPMSKPNEEQTASLLSRWLFSFADSVIHAASRTTHLPLDQFPELSDQYYMKNLMKSTRKDLDPEESKRNRHLIWRLLRASAREHLLLVLAMSLLALAGLLEPFAVSKLLAYLESRSDNVNARPWVWIMCLFLGPLANAIAAGQYFSIAQNMVTRLQGILTHLLFEHALRVKLTDESPQDSSLPGSAKLSKEAKNAIGQINNLITTDLNALETGNRYLLLLFFMPLQITLSIIFLYSLLGWSVFVGIGTMIGMLSAPGFIAKMTHGVQVEKMKKSDARVQVITETVGGVIRMIKLFGWETRMSARIDGARKEELVAIRKFKLLNLIGTNLNTLIPIATMVVTYATYTIAMKQSLTASRIFPSMTVFGMLRLHFGELSAQIPQMIQAKVSLDRINSFLYKTDSLEVQRFSSSSVVGEDEIGIRAMSFTWDHSQSAIGMHEGTSLQSSQREFKLHIEDEVFFQRGHISLIVGRTGAGKTSLLMALLGEMRVEPLGPNAVASLPRGRGVAYHAQESWILNETIRNNILFGSPYDEERYRNVIYQCALEPDLALFAAGDETEVGERGITLSGGQKARITLARAIYSPAEILLLDDVLAALDVHTARWIVQKCFRGDLVQGRTVILITHNLALVAPIADHVVALRDGRIISQGPLSIALEKDEELALEIQTEPSEALEKEDSIDSTEAKPTGDKSAGKLVVAEEVSEGRVRWSALKLLFSNTTTGHSVVMFWVLFLLSAFTGKLTAVMDNWVLSLWAKQYETHDASDVSVTYYLALYTIVVTASILMSSLGYIVFVYGTLRASRVIHQRLIETILHSTLRWLDQTPTSRIIARCTQDIAAVDGTFVAIFSGFVQMTFGILTKFGAVIVMSPVCVIPGVVLFILGGWLGQLYMKAQLAVKRERSNARAPVLGHFSSAIAGLVSIRAYGAQDYFRQESYRRIDRYTRASVTFYDLNRWIGIRGSLLAAAFSTGLAAWLTYGERYDASRTGFALTMAIGFGSTIVYWVRYFNEIEVQGNSLERIQQYLEIDQEEKPTPQGIPAAYWPASGDLRVEDLCARYSNDGPEILHKLNFHIKSGERIGIVGRTGSGKSSLTLALLRAIKTEGKVYYDGIATDSVNLDALRSNITIIPQMPELLTGTLRDNIDPFGQFDDAALNDALRAAGLFSTQSTSREANQLTLDSHITHSGNNVSVGQRQIIALARALLRRSKILILDEATSAIDYETDSVIQNTLRNEVAKDVTILTIAHRLKTVMDSDKIMVLEAGNIVEFGKPKELLQISEGLFRSLVDASADQEDLLVASGIN</sequence>
<accession>A0ACC1TC22</accession>
<dbReference type="EMBL" id="JANHOG010000158">
    <property type="protein sequence ID" value="KAJ3557434.1"/>
    <property type="molecule type" value="Genomic_DNA"/>
</dbReference>
<organism evidence="1 2">
    <name type="scientific">Phlebia brevispora</name>
    <dbReference type="NCBI Taxonomy" id="194682"/>
    <lineage>
        <taxon>Eukaryota</taxon>
        <taxon>Fungi</taxon>
        <taxon>Dikarya</taxon>
        <taxon>Basidiomycota</taxon>
        <taxon>Agaricomycotina</taxon>
        <taxon>Agaricomycetes</taxon>
        <taxon>Polyporales</taxon>
        <taxon>Meruliaceae</taxon>
        <taxon>Phlebia</taxon>
    </lineage>
</organism>
<reference evidence="1" key="1">
    <citation type="submission" date="2022-07" db="EMBL/GenBank/DDBJ databases">
        <title>Genome Sequence of Phlebia brevispora.</title>
        <authorList>
            <person name="Buettner E."/>
        </authorList>
    </citation>
    <scope>NUCLEOTIDE SEQUENCE</scope>
    <source>
        <strain evidence="1">MPL23</strain>
    </source>
</reference>
<keyword evidence="2" id="KW-1185">Reference proteome</keyword>
<proteinExistence type="predicted"/>
<evidence type="ECO:0000313" key="2">
    <source>
        <dbReference type="Proteomes" id="UP001148662"/>
    </source>
</evidence>
<dbReference type="Proteomes" id="UP001148662">
    <property type="component" value="Unassembled WGS sequence"/>
</dbReference>
<comment type="caution">
    <text evidence="1">The sequence shown here is derived from an EMBL/GenBank/DDBJ whole genome shotgun (WGS) entry which is preliminary data.</text>
</comment>
<protein>
    <submittedName>
        <fullName evidence="1">Uncharacterized protein</fullName>
    </submittedName>
</protein>